<gene>
    <name evidence="2" type="ORF">Vbra_2222</name>
</gene>
<evidence type="ECO:0000313" key="2">
    <source>
        <dbReference type="EMBL" id="CEM14972.1"/>
    </source>
</evidence>
<dbReference type="InParanoid" id="A0A0G4FLS6"/>
<sequence length="649" mass="73320">MEHDEGGSAVCRRRSAEARSPSHGDAHAAPDAASAPGCSARGRRPAATPMTHTSLICFVLSCWPLAISALRLLEQRVGFHPVRAAHRLPLRRRTGLQMGSPATEQQQAISRAKLPKSLVTLPDINGTVVSLEDILKEKLPEPEVVDYDPDEVPFVTTPSGDPNEGLPLNDKLIRIPLPPVAWRYDHREDPTLNRNTQCTGWRVAKEFENAVNFGLIGEPQYVDDLFDESASWTFPQFLPSPLSSRAAVFSKLKELGSYWGDARVALLEVKTLEPETTTASDEQAIQLSYLFSGTSPLFFLGQYLSNPRVAIDVSSNVTVNKNTGRIVRVEDTSPYTPLRTFYEQIWPRIFEAWHIPLAKGGPRSEMPPHRVHHRRFVFDVVDVPPRAVLEGQFLDPTLGREGGQCDSLPRAFFTHVLWERGLRAEPFVNVAPAEVLLEPYTVERPWRVVMTPGRSYITEIKKDQEYQYNVDEPEIVANISLSTPLQQDARRVTWVVPLPSAFGTDIDQMPSPDVNVRPLRRYLRDEKVRYSIQPRRRLAVTAAFGISDPQSRSLDSIKRGLFYAVQKRGLKVKRNREGKPLFWLRMWDVKVGFNLEGKCSRAWYPNDAWLAPFRRNELVLELEPDTEVVPPTHPTNIVEAFHRAFGRGQ</sequence>
<proteinExistence type="predicted"/>
<evidence type="ECO:0000313" key="3">
    <source>
        <dbReference type="Proteomes" id="UP000041254"/>
    </source>
</evidence>
<protein>
    <submittedName>
        <fullName evidence="2">Uncharacterized protein</fullName>
    </submittedName>
</protein>
<reference evidence="2 3" key="1">
    <citation type="submission" date="2014-11" db="EMBL/GenBank/DDBJ databases">
        <authorList>
            <person name="Zhu J."/>
            <person name="Qi W."/>
            <person name="Song R."/>
        </authorList>
    </citation>
    <scope>NUCLEOTIDE SEQUENCE [LARGE SCALE GENOMIC DNA]</scope>
</reference>
<organism evidence="2 3">
    <name type="scientific">Vitrella brassicaformis (strain CCMP3155)</name>
    <dbReference type="NCBI Taxonomy" id="1169540"/>
    <lineage>
        <taxon>Eukaryota</taxon>
        <taxon>Sar</taxon>
        <taxon>Alveolata</taxon>
        <taxon>Colpodellida</taxon>
        <taxon>Vitrellaceae</taxon>
        <taxon>Vitrella</taxon>
    </lineage>
</organism>
<dbReference type="EMBL" id="CDMY01000462">
    <property type="protein sequence ID" value="CEM14972.1"/>
    <property type="molecule type" value="Genomic_DNA"/>
</dbReference>
<keyword evidence="3" id="KW-1185">Reference proteome</keyword>
<dbReference type="Proteomes" id="UP000041254">
    <property type="component" value="Unassembled WGS sequence"/>
</dbReference>
<name>A0A0G4FLS6_VITBC</name>
<feature type="region of interest" description="Disordered" evidence="1">
    <location>
        <begin position="1"/>
        <end position="46"/>
    </location>
</feature>
<dbReference type="VEuPathDB" id="CryptoDB:Vbra_2222"/>
<evidence type="ECO:0000256" key="1">
    <source>
        <dbReference type="SAM" id="MobiDB-lite"/>
    </source>
</evidence>
<accession>A0A0G4FLS6</accession>
<dbReference type="AlphaFoldDB" id="A0A0G4FLS6"/>
<feature type="compositionally biased region" description="Basic and acidic residues" evidence="1">
    <location>
        <begin position="14"/>
        <end position="28"/>
    </location>
</feature>